<name>A0ABR4CVX0_9HELO</name>
<proteinExistence type="inferred from homology"/>
<dbReference type="InterPro" id="IPR050447">
    <property type="entry name" value="Erg6_SMT_methyltransf"/>
</dbReference>
<evidence type="ECO:0000256" key="6">
    <source>
        <dbReference type="RuleBase" id="RU362025"/>
    </source>
</evidence>
<dbReference type="SUPFAM" id="SSF53335">
    <property type="entry name" value="S-adenosyl-L-methionine-dependent methyltransferases"/>
    <property type="match status" value="1"/>
</dbReference>
<dbReference type="EMBL" id="JAZHXI010000002">
    <property type="protein sequence ID" value="KAL2074088.1"/>
    <property type="molecule type" value="Genomic_DNA"/>
</dbReference>
<comment type="caution">
    <text evidence="9">The sequence shown here is derived from an EMBL/GenBank/DDBJ whole genome shotgun (WGS) entry which is preliminary data.</text>
</comment>
<evidence type="ECO:0000256" key="3">
    <source>
        <dbReference type="ARBA" id="ARBA00022691"/>
    </source>
</evidence>
<keyword evidence="6" id="KW-0753">Steroid metabolism</keyword>
<comment type="similarity">
    <text evidence="4 5 6">Belongs to the class I-like SAM-binding methyltransferase superfamily. Erg6/SMT family.</text>
</comment>
<keyword evidence="2 5" id="KW-0808">Transferase</keyword>
<dbReference type="InterPro" id="IPR013705">
    <property type="entry name" value="Sterol_MeTrfase_C"/>
</dbReference>
<dbReference type="Proteomes" id="UP001595075">
    <property type="component" value="Unassembled WGS sequence"/>
</dbReference>
<keyword evidence="10" id="KW-1185">Reference proteome</keyword>
<organism evidence="9 10">
    <name type="scientific">Oculimacula yallundae</name>
    <dbReference type="NCBI Taxonomy" id="86028"/>
    <lineage>
        <taxon>Eukaryota</taxon>
        <taxon>Fungi</taxon>
        <taxon>Dikarya</taxon>
        <taxon>Ascomycota</taxon>
        <taxon>Pezizomycotina</taxon>
        <taxon>Leotiomycetes</taxon>
        <taxon>Helotiales</taxon>
        <taxon>Ploettnerulaceae</taxon>
        <taxon>Oculimacula</taxon>
    </lineage>
</organism>
<evidence type="ECO:0000313" key="10">
    <source>
        <dbReference type="Proteomes" id="UP001595075"/>
    </source>
</evidence>
<dbReference type="Gene3D" id="3.40.50.150">
    <property type="entry name" value="Vaccinia Virus protein VP39"/>
    <property type="match status" value="1"/>
</dbReference>
<keyword evidence="6" id="KW-0752">Steroid biosynthesis</keyword>
<keyword evidence="6" id="KW-0444">Lipid biosynthesis</keyword>
<accession>A0ABR4CVX0</accession>
<keyword evidence="3 5" id="KW-0949">S-adenosyl-L-methionine</keyword>
<evidence type="ECO:0000313" key="9">
    <source>
        <dbReference type="EMBL" id="KAL2074088.1"/>
    </source>
</evidence>
<keyword evidence="6" id="KW-0443">Lipid metabolism</keyword>
<dbReference type="PANTHER" id="PTHR44068:SF1">
    <property type="entry name" value="HYPOTHETICAL LOC100005854"/>
    <property type="match status" value="1"/>
</dbReference>
<protein>
    <recommendedName>
        <fullName evidence="6">Sterol 24-C-methyltransferase</fullName>
        <ecNumber evidence="6">2.1.1.-</ecNumber>
    </recommendedName>
    <alternativeName>
        <fullName evidence="6">Delta(24)-sterol C-methyltransferase</fullName>
    </alternativeName>
</protein>
<evidence type="ECO:0000259" key="8">
    <source>
        <dbReference type="PROSITE" id="PS51685"/>
    </source>
</evidence>
<dbReference type="Pfam" id="PF08241">
    <property type="entry name" value="Methyltransf_11"/>
    <property type="match status" value="1"/>
</dbReference>
<feature type="region of interest" description="Disordered" evidence="7">
    <location>
        <begin position="1"/>
        <end position="22"/>
    </location>
</feature>
<keyword evidence="6" id="KW-0756">Sterol biosynthesis</keyword>
<evidence type="ECO:0000256" key="1">
    <source>
        <dbReference type="ARBA" id="ARBA00022603"/>
    </source>
</evidence>
<comment type="pathway">
    <text evidence="6">Steroid metabolism.</text>
</comment>
<evidence type="ECO:0000256" key="2">
    <source>
        <dbReference type="ARBA" id="ARBA00022679"/>
    </source>
</evidence>
<dbReference type="CDD" id="cd02440">
    <property type="entry name" value="AdoMet_MTases"/>
    <property type="match status" value="1"/>
</dbReference>
<reference evidence="9 10" key="1">
    <citation type="journal article" date="2024" name="Commun. Biol.">
        <title>Comparative genomic analysis of thermophilic fungi reveals convergent evolutionary adaptations and gene losses.</title>
        <authorList>
            <person name="Steindorff A.S."/>
            <person name="Aguilar-Pontes M.V."/>
            <person name="Robinson A.J."/>
            <person name="Andreopoulos B."/>
            <person name="LaButti K."/>
            <person name="Kuo A."/>
            <person name="Mondo S."/>
            <person name="Riley R."/>
            <person name="Otillar R."/>
            <person name="Haridas S."/>
            <person name="Lipzen A."/>
            <person name="Grimwood J."/>
            <person name="Schmutz J."/>
            <person name="Clum A."/>
            <person name="Reid I.D."/>
            <person name="Moisan M.C."/>
            <person name="Butler G."/>
            <person name="Nguyen T.T.M."/>
            <person name="Dewar K."/>
            <person name="Conant G."/>
            <person name="Drula E."/>
            <person name="Henrissat B."/>
            <person name="Hansel C."/>
            <person name="Singer S."/>
            <person name="Hutchinson M.I."/>
            <person name="de Vries R.P."/>
            <person name="Natvig D.O."/>
            <person name="Powell A.J."/>
            <person name="Tsang A."/>
            <person name="Grigoriev I.V."/>
        </authorList>
    </citation>
    <scope>NUCLEOTIDE SEQUENCE [LARGE SCALE GENOMIC DNA]</scope>
    <source>
        <strain evidence="9 10">CBS 494.80</strain>
    </source>
</reference>
<evidence type="ECO:0000256" key="7">
    <source>
        <dbReference type="SAM" id="MobiDB-lite"/>
    </source>
</evidence>
<dbReference type="InterPro" id="IPR029063">
    <property type="entry name" value="SAM-dependent_MTases_sf"/>
</dbReference>
<dbReference type="InterPro" id="IPR013216">
    <property type="entry name" value="Methyltransf_11"/>
</dbReference>
<keyword evidence="1 5" id="KW-0489">Methyltransferase</keyword>
<dbReference type="EC" id="2.1.1.-" evidence="6"/>
<sequence>MSSDTVPAPPEQLTIPTSASTSLIPSTHARDAAFSKIMHGTSSDEKSAFMAMLKKDSAAQAMAADAYFKHWDGKDARVETEEDRLERAEDYANLTRNYYDLATGLYEEAWGQSFHFCRFAPNEPFHQAIARHEHYLASTMGLKPGMRILDVGCGVGGPAMEIATFADCHVTGVNLNDYQIKRATRAAALRGMSSQLRFVKGDFMALPFPDNSFDAVYAIEATCHAPSLADVYAEIFRVLKPGGVFGNYEWLMTPLYNPLNAHHRSIRLSIEQGNGIATMVPVSTALSALHTSGFAILHASDLSLPSPHFPSPSTSTNPTIPPWYTPLIGTPSSIFSLTSFSLTGLNDFFLLLRMSQFVRYVMEYALRFLELVGLAPKGSSRTARSLARAADGLVEGAREGLFTPMFLLVGRKPEQAEQVESEMREETDGRE</sequence>
<gene>
    <name evidence="9" type="ORF">VTL71DRAFT_7866</name>
</gene>
<dbReference type="PANTHER" id="PTHR44068">
    <property type="entry name" value="ZGC:194242"/>
    <property type="match status" value="1"/>
</dbReference>
<dbReference type="InterPro" id="IPR030384">
    <property type="entry name" value="MeTrfase_SMT"/>
</dbReference>
<evidence type="ECO:0000256" key="4">
    <source>
        <dbReference type="ARBA" id="ARBA00038188"/>
    </source>
</evidence>
<dbReference type="PROSITE" id="PS51685">
    <property type="entry name" value="SAM_MT_ERG6_SMT"/>
    <property type="match status" value="1"/>
</dbReference>
<feature type="domain" description="SAM-dependent methyltransferase Erg6/SMT-type" evidence="8">
    <location>
        <begin position="98"/>
        <end position="413"/>
    </location>
</feature>
<comment type="function">
    <text evidence="6">Catalyzes the transfer of methyl groups from S-adenosyl-methionine to the C-24 of sterols.</text>
</comment>
<dbReference type="Pfam" id="PF08498">
    <property type="entry name" value="Sterol_MT_C"/>
    <property type="match status" value="1"/>
</dbReference>
<keyword evidence="6" id="KW-1207">Sterol metabolism</keyword>
<evidence type="ECO:0000256" key="5">
    <source>
        <dbReference type="PROSITE-ProRule" id="PRU01022"/>
    </source>
</evidence>